<reference evidence="2 3" key="1">
    <citation type="submission" date="2016-02" db="EMBL/GenBank/DDBJ databases">
        <authorList>
            <person name="Wen L."/>
            <person name="He K."/>
            <person name="Yang H."/>
        </authorList>
    </citation>
    <scope>NUCLEOTIDE SEQUENCE [LARGE SCALE GENOMIC DNA]</scope>
    <source>
        <strain evidence="2 3">CMW7778B</strain>
    </source>
</reference>
<keyword evidence="1" id="KW-1133">Transmembrane helix</keyword>
<protein>
    <submittedName>
        <fullName evidence="2">Uncharacterized protein</fullName>
    </submittedName>
</protein>
<sequence length="52" mass="5957">MKMFRIWSLCVQVFYGFLKSYMFILAVGVVVSAGALILFIYYQDIVGSIKRA</sequence>
<keyword evidence="1" id="KW-0472">Membrane</keyword>
<evidence type="ECO:0000313" key="2">
    <source>
        <dbReference type="EMBL" id="KXI16508.1"/>
    </source>
</evidence>
<comment type="caution">
    <text evidence="2">The sequence shown here is derived from an EMBL/GenBank/DDBJ whole genome shotgun (WGS) entry which is preliminary data.</text>
</comment>
<dbReference type="AlphaFoldDB" id="A0A135Z4D6"/>
<evidence type="ECO:0000256" key="1">
    <source>
        <dbReference type="SAM" id="Phobius"/>
    </source>
</evidence>
<dbReference type="EMBL" id="LSRC01000044">
    <property type="protein sequence ID" value="KXI16508.1"/>
    <property type="molecule type" value="Genomic_DNA"/>
</dbReference>
<keyword evidence="1" id="KW-0812">Transmembrane</keyword>
<dbReference type="PATRIC" id="fig|2702.101.peg.1004"/>
<organism evidence="2 3">
    <name type="scientific">Gardnerella vaginalis</name>
    <dbReference type="NCBI Taxonomy" id="2702"/>
    <lineage>
        <taxon>Bacteria</taxon>
        <taxon>Bacillati</taxon>
        <taxon>Actinomycetota</taxon>
        <taxon>Actinomycetes</taxon>
        <taxon>Bifidobacteriales</taxon>
        <taxon>Bifidobacteriaceae</taxon>
        <taxon>Gardnerella</taxon>
    </lineage>
</organism>
<evidence type="ECO:0000313" key="3">
    <source>
        <dbReference type="Proteomes" id="UP000070505"/>
    </source>
</evidence>
<feature type="transmembrane region" description="Helical" evidence="1">
    <location>
        <begin position="20"/>
        <end position="42"/>
    </location>
</feature>
<dbReference type="Proteomes" id="UP000070505">
    <property type="component" value="Unassembled WGS sequence"/>
</dbReference>
<name>A0A135Z4D6_GARVA</name>
<proteinExistence type="predicted"/>
<gene>
    <name evidence="2" type="ORF">HMPREF3230_01016</name>
</gene>
<accession>A0A135Z4D6</accession>